<dbReference type="PANTHER" id="PTHR30163:SF9">
    <property type="entry name" value="MEMBRANE-BOUND LYTIC MUREIN TRANSGLYCOSYLASE B"/>
    <property type="match status" value="1"/>
</dbReference>
<feature type="region of interest" description="Disordered" evidence="2">
    <location>
        <begin position="33"/>
        <end position="54"/>
    </location>
</feature>
<evidence type="ECO:0000256" key="3">
    <source>
        <dbReference type="SAM" id="SignalP"/>
    </source>
</evidence>
<evidence type="ECO:0000313" key="5">
    <source>
        <dbReference type="EMBL" id="OAI20538.1"/>
    </source>
</evidence>
<dbReference type="Gene3D" id="1.10.8.350">
    <property type="entry name" value="Bacterial muramidase"/>
    <property type="match status" value="1"/>
</dbReference>
<evidence type="ECO:0000259" key="4">
    <source>
        <dbReference type="Pfam" id="PF13406"/>
    </source>
</evidence>
<proteinExistence type="predicted"/>
<dbReference type="GO" id="GO:0008933">
    <property type="term" value="F:peptidoglycan lytic transglycosylase activity"/>
    <property type="evidence" value="ECO:0007669"/>
    <property type="project" value="TreeGrafter"/>
</dbReference>
<evidence type="ECO:0000256" key="1">
    <source>
        <dbReference type="PIRSR" id="PIRSR611757-1"/>
    </source>
</evidence>
<sequence length="392" mass="42990">MPHLTSISPIFKLAAAAALAAVLFGCASEPPRTQPRASAAVKPNPPSQSAHIQPDLRPFASVGGYRAGAVSGDYAGYPALTQFIEQMVQKHGFDREYLNGLFSQAKRKQWTLNYLAKSDQGLKGKPSKGGWTRYRSQFLDTRHIDGGVAFWRTHQAALQRASRQYGVPAEYILGIMAVETTFGGFVGNHRVIDALTTLGFDYQRRGEFFRSELESFLLMARSEGIDPGKPVGSFAGAMGLGQFMPSSFLQWAVDFNGDGRRDLWNPEDAIGSVANYFAQHGWRNGQPVVSRTRGSYSGIDSLEPGIDHEYPLGTLAQAGIEPAGDCGCDYPLRLVLLRHQSNDEYLLGHPNFYVITRYNHSTHYAMAVHELAQAIKSGYQRLAGSPANLGEN</sequence>
<dbReference type="InterPro" id="IPR011757">
    <property type="entry name" value="Lytic_transglycosylase_MltB"/>
</dbReference>
<dbReference type="RefSeq" id="WP_231890675.1">
    <property type="nucleotide sequence ID" value="NZ_LUUJ01000025.1"/>
</dbReference>
<dbReference type="GO" id="GO:0009253">
    <property type="term" value="P:peptidoglycan catabolic process"/>
    <property type="evidence" value="ECO:0007669"/>
    <property type="project" value="TreeGrafter"/>
</dbReference>
<feature type="signal peptide" evidence="3">
    <location>
        <begin position="1"/>
        <end position="20"/>
    </location>
</feature>
<feature type="chain" id="PRO_5008069463" evidence="3">
    <location>
        <begin position="21"/>
        <end position="392"/>
    </location>
</feature>
<organism evidence="5 6">
    <name type="scientific">Methylomonas koyamae</name>
    <dbReference type="NCBI Taxonomy" id="702114"/>
    <lineage>
        <taxon>Bacteria</taxon>
        <taxon>Pseudomonadati</taxon>
        <taxon>Pseudomonadota</taxon>
        <taxon>Gammaproteobacteria</taxon>
        <taxon>Methylococcales</taxon>
        <taxon>Methylococcaceae</taxon>
        <taxon>Methylomonas</taxon>
    </lineage>
</organism>
<gene>
    <name evidence="5" type="ORF">A1507_22840</name>
</gene>
<comment type="caution">
    <text evidence="5">The sequence shown here is derived from an EMBL/GenBank/DDBJ whole genome shotgun (WGS) entry which is preliminary data.</text>
</comment>
<dbReference type="AlphaFoldDB" id="A0A177NR32"/>
<dbReference type="Gene3D" id="1.10.530.10">
    <property type="match status" value="1"/>
</dbReference>
<feature type="domain" description="Transglycosylase SLT" evidence="4">
    <location>
        <begin position="79"/>
        <end position="373"/>
    </location>
</feature>
<feature type="active site" evidence="1">
    <location>
        <position position="179"/>
    </location>
</feature>
<dbReference type="InterPro" id="IPR023346">
    <property type="entry name" value="Lysozyme-like_dom_sf"/>
</dbReference>
<name>A0A177NR32_9GAMM</name>
<evidence type="ECO:0000313" key="6">
    <source>
        <dbReference type="Proteomes" id="UP000077857"/>
    </source>
</evidence>
<accession>A0A177NR32</accession>
<dbReference type="FunFam" id="1.10.8.350:FF:000001">
    <property type="entry name" value="Lytic murein transglycosylase B"/>
    <property type="match status" value="1"/>
</dbReference>
<dbReference type="InterPro" id="IPR043426">
    <property type="entry name" value="MltB-like"/>
</dbReference>
<dbReference type="CDD" id="cd13399">
    <property type="entry name" value="Slt35-like"/>
    <property type="match status" value="1"/>
</dbReference>
<dbReference type="PANTHER" id="PTHR30163">
    <property type="entry name" value="MEMBRANE-BOUND LYTIC MUREIN TRANSGLYCOSYLASE B"/>
    <property type="match status" value="1"/>
</dbReference>
<evidence type="ECO:0000256" key="2">
    <source>
        <dbReference type="SAM" id="MobiDB-lite"/>
    </source>
</evidence>
<dbReference type="Proteomes" id="UP000077857">
    <property type="component" value="Unassembled WGS sequence"/>
</dbReference>
<dbReference type="InterPro" id="IPR031304">
    <property type="entry name" value="SLT_2"/>
</dbReference>
<dbReference type="Pfam" id="PF13406">
    <property type="entry name" value="SLT_2"/>
    <property type="match status" value="1"/>
</dbReference>
<protein>
    <submittedName>
        <fullName evidence="5">Lytic murein transglycosylase B</fullName>
    </submittedName>
</protein>
<dbReference type="NCBIfam" id="TIGR02282">
    <property type="entry name" value="MltB"/>
    <property type="match status" value="1"/>
</dbReference>
<dbReference type="SUPFAM" id="SSF53955">
    <property type="entry name" value="Lysozyme-like"/>
    <property type="match status" value="1"/>
</dbReference>
<keyword evidence="3" id="KW-0732">Signal</keyword>
<reference evidence="5 6" key="1">
    <citation type="submission" date="2016-03" db="EMBL/GenBank/DDBJ databases">
        <authorList>
            <person name="Ploux O."/>
        </authorList>
    </citation>
    <scope>NUCLEOTIDE SEQUENCE [LARGE SCALE GENOMIC DNA]</scope>
    <source>
        <strain evidence="5 6">R-45378</strain>
    </source>
</reference>
<dbReference type="EMBL" id="LUUJ01000025">
    <property type="protein sequence ID" value="OAI20538.1"/>
    <property type="molecule type" value="Genomic_DNA"/>
</dbReference>